<evidence type="ECO:0000313" key="3">
    <source>
        <dbReference type="EMBL" id="EIC01800.1"/>
    </source>
</evidence>
<dbReference type="Pfam" id="PF20434">
    <property type="entry name" value="BD-FAE"/>
    <property type="match status" value="1"/>
</dbReference>
<dbReference type="RefSeq" id="WP_002704246.1">
    <property type="nucleotide sequence ID" value="NZ_AGRW01000046.1"/>
</dbReference>
<sequence>MLKESETIILPVHYSGKVFNSNQKPVLKTYLLETSVPLPLVLICPGGGYEHLSERESDPVARKMNSLGFHAAVLSYSLAPMEFPAALCDLAEAVATIRGRVAEWNVNPDGIVVAGFSAGGHLAASLGCYWGFGLLDDLVPHSKDEIRPNYMLLCYPVITADVKHCHEGSIRNALGKNNLDMRDFVSIENHVEPSFPPTFMWHTLEDEAVPAENSLLLAMALRREGIDFEYHLFQKGCHGLSLATPETAKPDGSCQQKECAVWPELFKAWFDSRVRCPESGRE</sequence>
<gene>
    <name evidence="3" type="ORF">TresaDRAFT_1942</name>
</gene>
<dbReference type="Gene3D" id="3.40.50.1820">
    <property type="entry name" value="alpha/beta hydrolase"/>
    <property type="match status" value="1"/>
</dbReference>
<protein>
    <submittedName>
        <fullName evidence="3">Acetyl esterase</fullName>
    </submittedName>
</protein>
<dbReference type="InterPro" id="IPR049492">
    <property type="entry name" value="BD-FAE-like_dom"/>
</dbReference>
<dbReference type="InterPro" id="IPR050300">
    <property type="entry name" value="GDXG_lipolytic_enzyme"/>
</dbReference>
<dbReference type="InterPro" id="IPR029058">
    <property type="entry name" value="AB_hydrolase_fold"/>
</dbReference>
<dbReference type="PANTHER" id="PTHR48081">
    <property type="entry name" value="AB HYDROLASE SUPERFAMILY PROTEIN C4A8.06C"/>
    <property type="match status" value="1"/>
</dbReference>
<dbReference type="GO" id="GO:0016787">
    <property type="term" value="F:hydrolase activity"/>
    <property type="evidence" value="ECO:0007669"/>
    <property type="project" value="UniProtKB-KW"/>
</dbReference>
<feature type="domain" description="BD-FAE-like" evidence="2">
    <location>
        <begin position="34"/>
        <end position="221"/>
    </location>
</feature>
<dbReference type="Proteomes" id="UP000003571">
    <property type="component" value="Unassembled WGS sequence"/>
</dbReference>
<name>H7EKP2_9SPIR</name>
<dbReference type="PATRIC" id="fig|907348.3.peg.1468"/>
<dbReference type="EMBL" id="AGRW01000046">
    <property type="protein sequence ID" value="EIC01800.1"/>
    <property type="molecule type" value="Genomic_DNA"/>
</dbReference>
<dbReference type="eggNOG" id="COG0657">
    <property type="taxonomic scope" value="Bacteria"/>
</dbReference>
<evidence type="ECO:0000313" key="4">
    <source>
        <dbReference type="Proteomes" id="UP000003571"/>
    </source>
</evidence>
<proteinExistence type="predicted"/>
<reference evidence="3 4" key="1">
    <citation type="submission" date="2011-09" db="EMBL/GenBank/DDBJ databases">
        <title>The draft genome of Treponema saccharophilum DSM 2985.</title>
        <authorList>
            <consortium name="US DOE Joint Genome Institute (JGI-PGF)"/>
            <person name="Lucas S."/>
            <person name="Copeland A."/>
            <person name="Lapidus A."/>
            <person name="Glavina del Rio T."/>
            <person name="Dalin E."/>
            <person name="Tice H."/>
            <person name="Bruce D."/>
            <person name="Goodwin L."/>
            <person name="Pitluck S."/>
            <person name="Peters L."/>
            <person name="Kyrpides N."/>
            <person name="Mavromatis K."/>
            <person name="Ivanova N."/>
            <person name="Markowitz V."/>
            <person name="Cheng J.-F."/>
            <person name="Hugenholtz P."/>
            <person name="Woyke T."/>
            <person name="Wu D."/>
            <person name="Gronow S."/>
            <person name="Wellnitz S."/>
            <person name="Brambilla E."/>
            <person name="Klenk H.-P."/>
            <person name="Eisen J.A."/>
        </authorList>
    </citation>
    <scope>NUCLEOTIDE SEQUENCE [LARGE SCALE GENOMIC DNA]</scope>
    <source>
        <strain evidence="3 4">DSM 2985</strain>
    </source>
</reference>
<evidence type="ECO:0000256" key="1">
    <source>
        <dbReference type="ARBA" id="ARBA00022801"/>
    </source>
</evidence>
<dbReference type="AlphaFoldDB" id="H7EKP2"/>
<keyword evidence="4" id="KW-1185">Reference proteome</keyword>
<comment type="caution">
    <text evidence="3">The sequence shown here is derived from an EMBL/GenBank/DDBJ whole genome shotgun (WGS) entry which is preliminary data.</text>
</comment>
<organism evidence="3 4">
    <name type="scientific">Treponema saccharophilum DSM 2985</name>
    <dbReference type="NCBI Taxonomy" id="907348"/>
    <lineage>
        <taxon>Bacteria</taxon>
        <taxon>Pseudomonadati</taxon>
        <taxon>Spirochaetota</taxon>
        <taxon>Spirochaetia</taxon>
        <taxon>Spirochaetales</taxon>
        <taxon>Treponemataceae</taxon>
        <taxon>Treponema</taxon>
    </lineage>
</organism>
<dbReference type="OrthoDB" id="9794725at2"/>
<dbReference type="SUPFAM" id="SSF53474">
    <property type="entry name" value="alpha/beta-Hydrolases"/>
    <property type="match status" value="1"/>
</dbReference>
<evidence type="ECO:0000259" key="2">
    <source>
        <dbReference type="Pfam" id="PF20434"/>
    </source>
</evidence>
<keyword evidence="1" id="KW-0378">Hydrolase</keyword>
<accession>H7EKP2</accession>
<dbReference type="STRING" id="907348.TresaDRAFT_1942"/>
<dbReference type="PANTHER" id="PTHR48081:SF6">
    <property type="entry name" value="PEPTIDASE S9 PROLYL OLIGOPEPTIDASE CATALYTIC DOMAIN-CONTAINING PROTEIN"/>
    <property type="match status" value="1"/>
</dbReference>